<feature type="domain" description="PARG catalytic Macro" evidence="7">
    <location>
        <begin position="217"/>
        <end position="417"/>
    </location>
</feature>
<feature type="active site" evidence="4">
    <location>
        <position position="267"/>
    </location>
</feature>
<feature type="region of interest" description="Disordered" evidence="6">
    <location>
        <begin position="459"/>
        <end position="481"/>
    </location>
</feature>
<keyword evidence="9" id="KW-1185">Reference proteome</keyword>
<evidence type="ECO:0000259" key="8">
    <source>
        <dbReference type="Pfam" id="PF20811"/>
    </source>
</evidence>
<comment type="similarity">
    <text evidence="1">Belongs to the poly(ADP-ribose) glycohydrolase family.</text>
</comment>
<reference evidence="10" key="1">
    <citation type="submission" date="2022-11" db="UniProtKB">
        <authorList>
            <consortium name="WormBaseParasite"/>
        </authorList>
    </citation>
    <scope>IDENTIFICATION</scope>
</reference>
<evidence type="ECO:0000256" key="6">
    <source>
        <dbReference type="SAM" id="MobiDB-lite"/>
    </source>
</evidence>
<proteinExistence type="inferred from homology"/>
<evidence type="ECO:0000256" key="3">
    <source>
        <dbReference type="ARBA" id="ARBA00022801"/>
    </source>
</evidence>
<dbReference type="GO" id="GO:0006282">
    <property type="term" value="P:regulation of DNA repair"/>
    <property type="evidence" value="ECO:0007669"/>
    <property type="project" value="InterPro"/>
</dbReference>
<dbReference type="PANTHER" id="PTHR12837">
    <property type="entry name" value="POLY ADP-RIBOSE GLYCOHYDROLASE"/>
    <property type="match status" value="1"/>
</dbReference>
<evidence type="ECO:0000313" key="10">
    <source>
        <dbReference type="WBParaSite" id="scf7180000418661.g2722"/>
    </source>
</evidence>
<evidence type="ECO:0000256" key="1">
    <source>
        <dbReference type="ARBA" id="ARBA00009545"/>
    </source>
</evidence>
<feature type="domain" description="PARG helical" evidence="8">
    <location>
        <begin position="98"/>
        <end position="208"/>
    </location>
</feature>
<keyword evidence="3" id="KW-0378">Hydrolase</keyword>
<dbReference type="WBParaSite" id="scf7180000418661.g2722">
    <property type="protein sequence ID" value="scf7180000418661.g2722"/>
    <property type="gene ID" value="scf7180000418661.g2722"/>
</dbReference>
<dbReference type="Pfam" id="PF20811">
    <property type="entry name" value="PARG_cat_N"/>
    <property type="match status" value="1"/>
</dbReference>
<feature type="active site" evidence="4">
    <location>
        <position position="266"/>
    </location>
</feature>
<dbReference type="InterPro" id="IPR007724">
    <property type="entry name" value="Poly_GlycHdrlase"/>
</dbReference>
<dbReference type="GO" id="GO:0005975">
    <property type="term" value="P:carbohydrate metabolic process"/>
    <property type="evidence" value="ECO:0007669"/>
    <property type="project" value="InterPro"/>
</dbReference>
<evidence type="ECO:0000259" key="7">
    <source>
        <dbReference type="Pfam" id="PF05028"/>
    </source>
</evidence>
<feature type="binding site" evidence="5">
    <location>
        <position position="265"/>
    </location>
    <ligand>
        <name>substrate</name>
    </ligand>
</feature>
<feature type="active site" evidence="4">
    <location>
        <position position="248"/>
    </location>
</feature>
<organism evidence="9 10">
    <name type="scientific">Meloidogyne floridensis</name>
    <dbReference type="NCBI Taxonomy" id="298350"/>
    <lineage>
        <taxon>Eukaryota</taxon>
        <taxon>Metazoa</taxon>
        <taxon>Ecdysozoa</taxon>
        <taxon>Nematoda</taxon>
        <taxon>Chromadorea</taxon>
        <taxon>Rhabditida</taxon>
        <taxon>Tylenchina</taxon>
        <taxon>Tylenchomorpha</taxon>
        <taxon>Tylenchoidea</taxon>
        <taxon>Meloidogynidae</taxon>
        <taxon>Meloidogyninae</taxon>
        <taxon>Meloidogyne</taxon>
    </lineage>
</organism>
<dbReference type="EC" id="3.2.1.143" evidence="2"/>
<accession>A0A915NHA2</accession>
<protein>
    <recommendedName>
        <fullName evidence="2">poly(ADP-ribose) glycohydrolase</fullName>
        <ecNumber evidence="2">3.2.1.143</ecNumber>
    </recommendedName>
</protein>
<name>A0A915NHA2_9BILA</name>
<feature type="binding site" evidence="5">
    <location>
        <position position="251"/>
    </location>
    <ligand>
        <name>substrate</name>
    </ligand>
</feature>
<dbReference type="InterPro" id="IPR046372">
    <property type="entry name" value="PARG_cat_C"/>
</dbReference>
<dbReference type="GO" id="GO:0004649">
    <property type="term" value="F:poly(ADP-ribose) glycohydrolase activity"/>
    <property type="evidence" value="ECO:0007669"/>
    <property type="project" value="UniProtKB-EC"/>
</dbReference>
<dbReference type="Pfam" id="PF05028">
    <property type="entry name" value="PARG_cat_C"/>
    <property type="match status" value="1"/>
</dbReference>
<dbReference type="GO" id="GO:0005737">
    <property type="term" value="C:cytoplasm"/>
    <property type="evidence" value="ECO:0007669"/>
    <property type="project" value="TreeGrafter"/>
</dbReference>
<evidence type="ECO:0000256" key="5">
    <source>
        <dbReference type="PIRSR" id="PIRSR607724-2"/>
    </source>
</evidence>
<dbReference type="GO" id="GO:0009225">
    <property type="term" value="P:nucleotide-sugar metabolic process"/>
    <property type="evidence" value="ECO:0007669"/>
    <property type="project" value="TreeGrafter"/>
</dbReference>
<dbReference type="PANTHER" id="PTHR12837:SF15">
    <property type="entry name" value="POLY(ADP-RIBOSE) GLYCOHYDROLASE"/>
    <property type="match status" value="1"/>
</dbReference>
<dbReference type="Proteomes" id="UP000887560">
    <property type="component" value="Unplaced"/>
</dbReference>
<dbReference type="AlphaFoldDB" id="A0A915NHA2"/>
<dbReference type="GO" id="GO:1990966">
    <property type="term" value="P:ATP generation from poly-ADP-D-ribose"/>
    <property type="evidence" value="ECO:0007669"/>
    <property type="project" value="TreeGrafter"/>
</dbReference>
<evidence type="ECO:0000256" key="2">
    <source>
        <dbReference type="ARBA" id="ARBA00012255"/>
    </source>
</evidence>
<sequence>MTLNFVRDFSQPEDYFLCKYDDIDGAKPISSFEFYIQTKHIPLPFYNIERWKRIEEALEWIANVGEALTFFDFKTKFLSYLNFSAEPDLSVIASLFNQDSTAYFNKRILSSIARLALELPKQIKQPIRALRKEENGSLTLSQLQIASLLANAFYSTFTARNFGEFNRINFIRLFTRKTPKAAEKLKCILHYFYQFFKNPPTGTVSIIRQKLNCELEPKWDEIECPLVNLNALPNGRIENEGEKMTQVDFANEFIGGGVLGYGLVQEEIRFLICPELIISCLVCEKMEKNEAILIIGAERYSDYQGYGSTFCWKYRQRDVSSQRDAMGRVLSELLAIDALNFSHPLEQFFEGYIRRELRKAFIGFATRTAWSFDQIATGNWGCGVFGGDLHLKSLIQLMAASLACRPLVFFTFGKKLFAQELEETVKLLREEGFTVGLDKPWLSVHFLVAPSGMRMDFPNPDEGKKIPKYYRSLPDENKNKR</sequence>
<dbReference type="GO" id="GO:0005634">
    <property type="term" value="C:nucleus"/>
    <property type="evidence" value="ECO:0007669"/>
    <property type="project" value="TreeGrafter"/>
</dbReference>
<evidence type="ECO:0000256" key="4">
    <source>
        <dbReference type="PIRSR" id="PIRSR607724-1"/>
    </source>
</evidence>
<feature type="binding site" evidence="5">
    <location>
        <position position="306"/>
    </location>
    <ligand>
        <name>substrate</name>
    </ligand>
</feature>
<evidence type="ECO:0000313" key="9">
    <source>
        <dbReference type="Proteomes" id="UP000887560"/>
    </source>
</evidence>
<dbReference type="InterPro" id="IPR048362">
    <property type="entry name" value="PARG_helical"/>
</dbReference>